<dbReference type="AlphaFoldDB" id="A0A939G4Y3"/>
<organism evidence="2 3">
    <name type="scientific">Fibrella aquatilis</name>
    <dbReference type="NCBI Taxonomy" id="2817059"/>
    <lineage>
        <taxon>Bacteria</taxon>
        <taxon>Pseudomonadati</taxon>
        <taxon>Bacteroidota</taxon>
        <taxon>Cytophagia</taxon>
        <taxon>Cytophagales</taxon>
        <taxon>Spirosomataceae</taxon>
        <taxon>Fibrella</taxon>
    </lineage>
</organism>
<feature type="signal peptide" evidence="1">
    <location>
        <begin position="1"/>
        <end position="19"/>
    </location>
</feature>
<dbReference type="SUPFAM" id="SSF51445">
    <property type="entry name" value="(Trans)glycosidases"/>
    <property type="match status" value="1"/>
</dbReference>
<dbReference type="RefSeq" id="WP_207334059.1">
    <property type="nucleotide sequence ID" value="NZ_JAFMYU010000002.1"/>
</dbReference>
<proteinExistence type="predicted"/>
<keyword evidence="1" id="KW-0732">Signal</keyword>
<dbReference type="Proteomes" id="UP000664795">
    <property type="component" value="Unassembled WGS sequence"/>
</dbReference>
<dbReference type="EMBL" id="JAFMYU010000002">
    <property type="protein sequence ID" value="MBO0930096.1"/>
    <property type="molecule type" value="Genomic_DNA"/>
</dbReference>
<reference evidence="2 3" key="1">
    <citation type="submission" date="2021-03" db="EMBL/GenBank/DDBJ databases">
        <title>Fibrella sp. HMF5036 genome sequencing and assembly.</title>
        <authorList>
            <person name="Kang H."/>
            <person name="Kim H."/>
            <person name="Bae S."/>
            <person name="Joh K."/>
        </authorList>
    </citation>
    <scope>NUCLEOTIDE SEQUENCE [LARGE SCALE GENOMIC DNA]</scope>
    <source>
        <strain evidence="2 3">HMF5036</strain>
    </source>
</reference>
<evidence type="ECO:0000313" key="2">
    <source>
        <dbReference type="EMBL" id="MBO0930096.1"/>
    </source>
</evidence>
<dbReference type="PANTHER" id="PTHR12631">
    <property type="entry name" value="ALPHA-L-IDURONIDASE"/>
    <property type="match status" value="1"/>
</dbReference>
<name>A0A939G4Y3_9BACT</name>
<dbReference type="PANTHER" id="PTHR12631:SF10">
    <property type="entry name" value="BETA-XYLOSIDASE-LIKE PROTEIN-RELATED"/>
    <property type="match status" value="1"/>
</dbReference>
<evidence type="ECO:0000256" key="1">
    <source>
        <dbReference type="SAM" id="SignalP"/>
    </source>
</evidence>
<sequence length="692" mass="77281">MKYLLLPVAAIGVMVLLNAPSTPTRPAVAQPPARLHRIPIDPRRWYQVVNASTGLHGLFDGVLQENVNTGWSKLLPNYDAYYPLRPGETMRIDSIRLYDFADQNLDKPMTLFAVTDTWQRVPIARFTGASYNEWVGPDPANPGVFALKTPVANVRYLVINTWGAYPAEMELYGTYTPGKDPMATPVPIRKTPFGQAVGVNMFEWNLEEAARSWEIDESRVPAVKGFAAVRHYMDWDKLEGEPGQYTYNLTLHGAWNYDALYTRLNAEHVTVLACLKTIPKWLENLYPAGQRDYGNNPVRYGSDLSKPASYAEQARVAFQYMARYGFNKKIDPNLIKISTVKTWMPMNEKKIGLGLIRYIECENERDKTWKGRDGYQTAREYAANLSAFYDGHKGALGPNAGVKTADPGVTVVIGGLAAATTDYVRAMVDWCREFRGYRPDGRVDLCWDVINQHLYANDAHNSQGMVVGGKKATRGAAPEVSGVGLQAREFVKLAHEIGYDMPVWITEAGYDTNPGSPFHAIAIGPKSVLDTQADWTLRTALLYVRTGIDRVFFYQLYDENPADGTQFSSMGLINGNKTRKPAADFLHQANQLIGAYRYQQTMAADPLVDRYELAGKQAYVLTIPDERGRTATYQLRIPQGDSVRVCTPRAGRETMPCIRQLSQTGSIPVFVSETPTFVLHSPRNISPVSSSK</sequence>
<dbReference type="InterPro" id="IPR017853">
    <property type="entry name" value="GH"/>
</dbReference>
<accession>A0A939G4Y3</accession>
<protein>
    <recommendedName>
        <fullName evidence="4">Glycoside hydrolase family 42 N-terminal domain-containing protein</fullName>
    </recommendedName>
</protein>
<feature type="chain" id="PRO_5036998645" description="Glycoside hydrolase family 42 N-terminal domain-containing protein" evidence="1">
    <location>
        <begin position="20"/>
        <end position="692"/>
    </location>
</feature>
<evidence type="ECO:0008006" key="4">
    <source>
        <dbReference type="Google" id="ProtNLM"/>
    </source>
</evidence>
<comment type="caution">
    <text evidence="2">The sequence shown here is derived from an EMBL/GenBank/DDBJ whole genome shotgun (WGS) entry which is preliminary data.</text>
</comment>
<gene>
    <name evidence="2" type="ORF">J2I48_03780</name>
</gene>
<evidence type="ECO:0000313" key="3">
    <source>
        <dbReference type="Proteomes" id="UP000664795"/>
    </source>
</evidence>
<dbReference type="Gene3D" id="3.20.20.80">
    <property type="entry name" value="Glycosidases"/>
    <property type="match status" value="1"/>
</dbReference>
<dbReference type="GO" id="GO:0004553">
    <property type="term" value="F:hydrolase activity, hydrolyzing O-glycosyl compounds"/>
    <property type="evidence" value="ECO:0007669"/>
    <property type="project" value="TreeGrafter"/>
</dbReference>
<dbReference type="InterPro" id="IPR051923">
    <property type="entry name" value="Glycosyl_Hydrolase_39"/>
</dbReference>
<keyword evidence="3" id="KW-1185">Reference proteome</keyword>